<keyword evidence="1" id="KW-0812">Transmembrane</keyword>
<accession>A0ABT2ZJU1</accession>
<feature type="transmembrane region" description="Helical" evidence="1">
    <location>
        <begin position="162"/>
        <end position="182"/>
    </location>
</feature>
<dbReference type="RefSeq" id="WP_263738571.1">
    <property type="nucleotide sequence ID" value="NZ_JAOWKZ010000001.1"/>
</dbReference>
<evidence type="ECO:0000256" key="1">
    <source>
        <dbReference type="SAM" id="Phobius"/>
    </source>
</evidence>
<dbReference type="CDD" id="cd03509">
    <property type="entry name" value="DesA_FADS-like"/>
    <property type="match status" value="1"/>
</dbReference>
<dbReference type="Pfam" id="PF00487">
    <property type="entry name" value="FA_desaturase"/>
    <property type="match status" value="1"/>
</dbReference>
<name>A0ABT2ZJU1_9RHOB</name>
<proteinExistence type="predicted"/>
<reference evidence="3 4" key="1">
    <citation type="submission" date="2022-10" db="EMBL/GenBank/DDBJ databases">
        <title>Defluviimonas sp. nov., isolated from ocean surface sediments.</title>
        <authorList>
            <person name="He W."/>
            <person name="Wang L."/>
            <person name="Zhang D.-F."/>
        </authorList>
    </citation>
    <scope>NUCLEOTIDE SEQUENCE [LARGE SCALE GENOMIC DNA]</scope>
    <source>
        <strain evidence="3 4">WL0050</strain>
    </source>
</reference>
<dbReference type="Proteomes" id="UP001652564">
    <property type="component" value="Unassembled WGS sequence"/>
</dbReference>
<keyword evidence="1" id="KW-0472">Membrane</keyword>
<comment type="caution">
    <text evidence="3">The sequence shown here is derived from an EMBL/GenBank/DDBJ whole genome shotgun (WGS) entry which is preliminary data.</text>
</comment>
<sequence>MSEERGTVEWPTLALLTGCYLAWALATTVLAALWLPLGIAVLILSVVLHSSLQHEVLHGHPFRKKALNEALVFLPIGLFYPYGRFRDLHLEHHRDERLTDPYDDPESNYLDPVVWAGLPHWRQRLLRANNTLLGRMLIGPALSVHALYTGDARAILDGDRAIARDWALHLAGLILFGLWIAAAEMPVLAYFASAYAGMSILKIRTFLEHRAHDLARGRSVIVEGRGVFSFLFLNNNLHTVHHAKPGVAWYKLPALYAERREEFLRRNEGYLYRSYGEIFRQYFLKAKDPVPHPLRPGN</sequence>
<evidence type="ECO:0000313" key="3">
    <source>
        <dbReference type="EMBL" id="MCV2871399.1"/>
    </source>
</evidence>
<evidence type="ECO:0000259" key="2">
    <source>
        <dbReference type="Pfam" id="PF00487"/>
    </source>
</evidence>
<dbReference type="InterPro" id="IPR005804">
    <property type="entry name" value="FA_desaturase_dom"/>
</dbReference>
<protein>
    <submittedName>
        <fullName evidence="3">Fatty acid desaturase</fullName>
    </submittedName>
</protein>
<evidence type="ECO:0000313" key="4">
    <source>
        <dbReference type="Proteomes" id="UP001652564"/>
    </source>
</evidence>
<keyword evidence="1" id="KW-1133">Transmembrane helix</keyword>
<keyword evidence="4" id="KW-1185">Reference proteome</keyword>
<organism evidence="3 4">
    <name type="scientific">Albidovulum litorale</name>
    <dbReference type="NCBI Taxonomy" id="2984134"/>
    <lineage>
        <taxon>Bacteria</taxon>
        <taxon>Pseudomonadati</taxon>
        <taxon>Pseudomonadota</taxon>
        <taxon>Alphaproteobacteria</taxon>
        <taxon>Rhodobacterales</taxon>
        <taxon>Paracoccaceae</taxon>
        <taxon>Albidovulum</taxon>
    </lineage>
</organism>
<feature type="domain" description="Fatty acid desaturase" evidence="2">
    <location>
        <begin position="33"/>
        <end position="270"/>
    </location>
</feature>
<feature type="transmembrane region" description="Helical" evidence="1">
    <location>
        <begin position="20"/>
        <end position="45"/>
    </location>
</feature>
<gene>
    <name evidence="3" type="ORF">OEZ71_03725</name>
</gene>
<dbReference type="EMBL" id="JAOWKZ010000001">
    <property type="protein sequence ID" value="MCV2871399.1"/>
    <property type="molecule type" value="Genomic_DNA"/>
</dbReference>